<evidence type="ECO:0000313" key="3">
    <source>
        <dbReference type="Proteomes" id="UP000030765"/>
    </source>
</evidence>
<dbReference type="Proteomes" id="UP000030765">
    <property type="component" value="Unassembled WGS sequence"/>
</dbReference>
<accession>A0A084VGW1</accession>
<dbReference type="AlphaFoldDB" id="A0A084VGW1"/>
<evidence type="ECO:0000313" key="2">
    <source>
        <dbReference type="EnsemblMetazoa" id="ASIC004416-PA"/>
    </source>
</evidence>
<dbReference type="EMBL" id="ATLV01013099">
    <property type="status" value="NOT_ANNOTATED_CDS"/>
    <property type="molecule type" value="Genomic_DNA"/>
</dbReference>
<sequence length="72" mass="7957">MLSGGFIDRRKGTNALWLHMLEPRNGGGFLCAFARTQEPLLSRKQRGLQAVLESAGEQALGIWLRLPAHRTG</sequence>
<keyword evidence="3" id="KW-1185">Reference proteome</keyword>
<reference evidence="2" key="2">
    <citation type="submission" date="2020-05" db="UniProtKB">
        <authorList>
            <consortium name="EnsemblMetazoa"/>
        </authorList>
    </citation>
    <scope>IDENTIFICATION</scope>
</reference>
<protein>
    <submittedName>
        <fullName evidence="1 2">Uncharacterized protein</fullName>
    </submittedName>
</protein>
<dbReference type="VEuPathDB" id="VectorBase:ASIC004416"/>
<gene>
    <name evidence="1" type="ORF">ZHAS_00004416</name>
</gene>
<dbReference type="EMBL" id="KE524840">
    <property type="protein sequence ID" value="KFB37205.1"/>
    <property type="molecule type" value="Genomic_DNA"/>
</dbReference>
<organism evidence="1">
    <name type="scientific">Anopheles sinensis</name>
    <name type="common">Mosquito</name>
    <dbReference type="NCBI Taxonomy" id="74873"/>
    <lineage>
        <taxon>Eukaryota</taxon>
        <taxon>Metazoa</taxon>
        <taxon>Ecdysozoa</taxon>
        <taxon>Arthropoda</taxon>
        <taxon>Hexapoda</taxon>
        <taxon>Insecta</taxon>
        <taxon>Pterygota</taxon>
        <taxon>Neoptera</taxon>
        <taxon>Endopterygota</taxon>
        <taxon>Diptera</taxon>
        <taxon>Nematocera</taxon>
        <taxon>Culicoidea</taxon>
        <taxon>Culicidae</taxon>
        <taxon>Anophelinae</taxon>
        <taxon>Anopheles</taxon>
    </lineage>
</organism>
<proteinExistence type="predicted"/>
<dbReference type="EnsemblMetazoa" id="ASIC004416-RA">
    <property type="protein sequence ID" value="ASIC004416-PA"/>
    <property type="gene ID" value="ASIC004416"/>
</dbReference>
<reference evidence="1 3" key="1">
    <citation type="journal article" date="2014" name="BMC Genomics">
        <title>Genome sequence of Anopheles sinensis provides insight into genetics basis of mosquito competence for malaria parasites.</title>
        <authorList>
            <person name="Zhou D."/>
            <person name="Zhang D."/>
            <person name="Ding G."/>
            <person name="Shi L."/>
            <person name="Hou Q."/>
            <person name="Ye Y."/>
            <person name="Xu Y."/>
            <person name="Zhou H."/>
            <person name="Xiong C."/>
            <person name="Li S."/>
            <person name="Yu J."/>
            <person name="Hong S."/>
            <person name="Yu X."/>
            <person name="Zou P."/>
            <person name="Chen C."/>
            <person name="Chang X."/>
            <person name="Wang W."/>
            <person name="Lv Y."/>
            <person name="Sun Y."/>
            <person name="Ma L."/>
            <person name="Shen B."/>
            <person name="Zhu C."/>
        </authorList>
    </citation>
    <scope>NUCLEOTIDE SEQUENCE [LARGE SCALE GENOMIC DNA]</scope>
</reference>
<evidence type="ECO:0000313" key="1">
    <source>
        <dbReference type="EMBL" id="KFB37205.1"/>
    </source>
</evidence>
<name>A0A084VGW1_ANOSI</name>